<dbReference type="Pfam" id="PF05901">
    <property type="entry name" value="Excalibur"/>
    <property type="match status" value="1"/>
</dbReference>
<evidence type="ECO:0000256" key="1">
    <source>
        <dbReference type="SAM" id="MobiDB-lite"/>
    </source>
</evidence>
<feature type="domain" description="Excalibur calcium-binding" evidence="2">
    <location>
        <begin position="334"/>
        <end position="371"/>
    </location>
</feature>
<dbReference type="CDD" id="cd16936">
    <property type="entry name" value="HATPase_RsbW-like"/>
    <property type="match status" value="1"/>
</dbReference>
<dbReference type="Proteomes" id="UP000529783">
    <property type="component" value="Unassembled WGS sequence"/>
</dbReference>
<evidence type="ECO:0000313" key="4">
    <source>
        <dbReference type="Proteomes" id="UP000529783"/>
    </source>
</evidence>
<feature type="compositionally biased region" description="Polar residues" evidence="1">
    <location>
        <begin position="254"/>
        <end position="270"/>
    </location>
</feature>
<dbReference type="AlphaFoldDB" id="A0A7Y9JKY6"/>
<dbReference type="EMBL" id="JACCBA010000001">
    <property type="protein sequence ID" value="NYD52386.1"/>
    <property type="molecule type" value="Genomic_DNA"/>
</dbReference>
<feature type="region of interest" description="Disordered" evidence="1">
    <location>
        <begin position="218"/>
        <end position="378"/>
    </location>
</feature>
<gene>
    <name evidence="3" type="ORF">BJY14_008369</name>
</gene>
<evidence type="ECO:0000313" key="3">
    <source>
        <dbReference type="EMBL" id="NYD52386.1"/>
    </source>
</evidence>
<sequence length="378" mass="38995">MNALRHTRSGQPGGAFTVELTRWGGAVAVTDEGAPSEPVVTDAGDDAESGRGLRTVSLLAAGWGWFGNDRFRTVAALFATSLGLSARIHGRDAHDRLVCMAAASNAGGRSATSPMCSPPGLCRQPGGTVSGHLVKYLPRFGFSCVPVWPVRRCGEESDVVGPPRRDTRPCLDDSDPCGPSSVFFSALPPIPLPAGPCGMLLGALTLLLAVLALSPLTSPSRQAQNQGEGTPSGTSSGSSDESPTGVAPSGGGTQPNPKATVPSTGSTSTAPEERRTSRKAAPPGPTSEGPPGTREPSSPTTPAQVPQDGGSSGEGTPSDEPRPSEQPSSDLDPRFGTCKEANAHGYGPYVKGTDPEYRWYTDRDQDGVDCEPAHSRMP</sequence>
<accession>A0A7Y9JKY6</accession>
<name>A0A7Y9JKY6_9ACTN</name>
<feature type="compositionally biased region" description="Low complexity" evidence="1">
    <location>
        <begin position="227"/>
        <end position="245"/>
    </location>
</feature>
<keyword evidence="4" id="KW-1185">Reference proteome</keyword>
<organism evidence="3 4">
    <name type="scientific">Actinomadura luteofluorescens</name>
    <dbReference type="NCBI Taxonomy" id="46163"/>
    <lineage>
        <taxon>Bacteria</taxon>
        <taxon>Bacillati</taxon>
        <taxon>Actinomycetota</taxon>
        <taxon>Actinomycetes</taxon>
        <taxon>Streptosporangiales</taxon>
        <taxon>Thermomonosporaceae</taxon>
        <taxon>Actinomadura</taxon>
    </lineage>
</organism>
<dbReference type="InterPro" id="IPR036890">
    <property type="entry name" value="HATPase_C_sf"/>
</dbReference>
<protein>
    <recommendedName>
        <fullName evidence="2">Excalibur calcium-binding domain-containing protein</fullName>
    </recommendedName>
</protein>
<feature type="compositionally biased region" description="Low complexity" evidence="1">
    <location>
        <begin position="286"/>
        <end position="296"/>
    </location>
</feature>
<evidence type="ECO:0000259" key="2">
    <source>
        <dbReference type="SMART" id="SM00894"/>
    </source>
</evidence>
<proteinExistence type="predicted"/>
<dbReference type="Gene3D" id="3.30.565.10">
    <property type="entry name" value="Histidine kinase-like ATPase, C-terminal domain"/>
    <property type="match status" value="1"/>
</dbReference>
<reference evidence="3 4" key="1">
    <citation type="submission" date="2020-07" db="EMBL/GenBank/DDBJ databases">
        <title>Sequencing the genomes of 1000 actinobacteria strains.</title>
        <authorList>
            <person name="Klenk H.-P."/>
        </authorList>
    </citation>
    <scope>NUCLEOTIDE SEQUENCE [LARGE SCALE GENOMIC DNA]</scope>
    <source>
        <strain evidence="3 4">DSM 40398</strain>
    </source>
</reference>
<feature type="compositionally biased region" description="Basic and acidic residues" evidence="1">
    <location>
        <begin position="353"/>
        <end position="378"/>
    </location>
</feature>
<dbReference type="InterPro" id="IPR008613">
    <property type="entry name" value="Excalibur_Ca-bd_domain"/>
</dbReference>
<dbReference type="SMART" id="SM00894">
    <property type="entry name" value="Excalibur"/>
    <property type="match status" value="1"/>
</dbReference>
<comment type="caution">
    <text evidence="3">The sequence shown here is derived from an EMBL/GenBank/DDBJ whole genome shotgun (WGS) entry which is preliminary data.</text>
</comment>